<comment type="caution">
    <text evidence="5">The sequence shown here is derived from an EMBL/GenBank/DDBJ whole genome shotgun (WGS) entry which is preliminary data.</text>
</comment>
<evidence type="ECO:0000313" key="5">
    <source>
        <dbReference type="EMBL" id="REG82410.1"/>
    </source>
</evidence>
<dbReference type="InterPro" id="IPR029150">
    <property type="entry name" value="dCache_3"/>
</dbReference>
<dbReference type="EMBL" id="QUNG01000009">
    <property type="protein sequence ID" value="REG82410.1"/>
    <property type="molecule type" value="Genomic_DNA"/>
</dbReference>
<gene>
    <name evidence="5" type="ORF">DFP81_10969</name>
</gene>
<dbReference type="Pfam" id="PF00563">
    <property type="entry name" value="EAL"/>
    <property type="match status" value="1"/>
</dbReference>
<evidence type="ECO:0000259" key="3">
    <source>
        <dbReference type="PROSITE" id="PS50885"/>
    </source>
</evidence>
<dbReference type="GO" id="GO:0016020">
    <property type="term" value="C:membrane"/>
    <property type="evidence" value="ECO:0007669"/>
    <property type="project" value="InterPro"/>
</dbReference>
<reference evidence="5 6" key="1">
    <citation type="submission" date="2018-08" db="EMBL/GenBank/DDBJ databases">
        <title>Genomic Encyclopedia of Type Strains, Phase III (KMG-III): the genomes of soil and plant-associated and newly described type strains.</title>
        <authorList>
            <person name="Whitman W."/>
        </authorList>
    </citation>
    <scope>NUCLEOTIDE SEQUENCE [LARGE SCALE GENOMIC DNA]</scope>
    <source>
        <strain evidence="5 6">CECT 7375</strain>
    </source>
</reference>
<dbReference type="PROSITE" id="PS50883">
    <property type="entry name" value="EAL"/>
    <property type="match status" value="1"/>
</dbReference>
<protein>
    <submittedName>
        <fullName evidence="5">Diguanylate cyclase/phosphodiesterase</fullName>
    </submittedName>
</protein>
<feature type="domain" description="HAMP" evidence="3">
    <location>
        <begin position="291"/>
        <end position="342"/>
    </location>
</feature>
<evidence type="ECO:0000256" key="1">
    <source>
        <dbReference type="SAM" id="Phobius"/>
    </source>
</evidence>
<dbReference type="PANTHER" id="PTHR33121:SF71">
    <property type="entry name" value="OXYGEN SENSOR PROTEIN DOSP"/>
    <property type="match status" value="1"/>
</dbReference>
<dbReference type="InterPro" id="IPR050706">
    <property type="entry name" value="Cyclic-di-GMP_PDE-like"/>
</dbReference>
<dbReference type="InterPro" id="IPR000160">
    <property type="entry name" value="GGDEF_dom"/>
</dbReference>
<proteinExistence type="predicted"/>
<dbReference type="InterPro" id="IPR043128">
    <property type="entry name" value="Rev_trsase/Diguanyl_cyclase"/>
</dbReference>
<dbReference type="Gene3D" id="6.10.340.10">
    <property type="match status" value="1"/>
</dbReference>
<dbReference type="AlphaFoldDB" id="A0A3E0DJZ1"/>
<keyword evidence="1" id="KW-0472">Membrane</keyword>
<dbReference type="CDD" id="cd01948">
    <property type="entry name" value="EAL"/>
    <property type="match status" value="1"/>
</dbReference>
<dbReference type="PROSITE" id="PS50885">
    <property type="entry name" value="HAMP"/>
    <property type="match status" value="1"/>
</dbReference>
<dbReference type="Gene3D" id="3.20.20.450">
    <property type="entry name" value="EAL domain"/>
    <property type="match status" value="1"/>
</dbReference>
<sequence>MLASFRSRLLALLLGMLAMVQLGTGVAVLSSLKEDNYKQGVQAIEVAKNVFDSSLDSRVDQLTKSVKILASDFGFKQAVATQEIGTIRSVLANHGARISADVSLLIAPDGKIVAATKELNIDQQVTQLVRSARRTGSASISTMISFSGQAYQLVLVPVKAPNIIAWVGMAFLLDKALAEQLKAVTGFEISFVGNPRDGNKLTGYSTLPEQDKAALFQQAQHLNSLAQQPTFTNNDKYLSLSINLAAKNQWGVLHLPYQPWLESYNRTRTQLLWIFTGGLAFALLVGIFLARNLTAPIERLVEFARQIGLVGSDAKAPAVTGEFGVLSNTMMAMQSSIALREEELTSRALHDLHTGLYNRNAVEQYLTKVLPRHNGCLVLVDIRHFKDLNNLLGFDHGDALLLGVTERLLGWGSGAVMQARIAGDQFLLVFDEEINGAQCHSLCACFEPAFIVDGSEVHLSVAVGVLPFEATILSANDAMRRLDITLDRSKEASASCAFYQTGQDESHQRQLRIIGDLTEALVSQQMFVVYQPKVSVAEKDCHEVEALVRWQHPELGFIPPDEFISLLEQAGNIQQLTQWVIETVLSQLQVWWRNGHQIRAAINLSVHDLVNEQLPAYIAQALEDKALPVTALALEVTESAVMKDRNKVIQVLNGLQSLGIHLAIDDFGTGQSSLAYLRELPVNEVKIDRAFIQFIDTNKGDEFIVKASIEMSHSLGLQVTAEGAENASGVALLEHYQCDKIQGYYFSKPLISEDFLRWLDDFRKV</sequence>
<dbReference type="OrthoDB" id="9804951at2"/>
<dbReference type="Gene3D" id="3.30.70.270">
    <property type="match status" value="1"/>
</dbReference>
<keyword evidence="1" id="KW-0812">Transmembrane</keyword>
<dbReference type="SUPFAM" id="SSF55073">
    <property type="entry name" value="Nucleotide cyclase"/>
    <property type="match status" value="1"/>
</dbReference>
<dbReference type="Pfam" id="PF00990">
    <property type="entry name" value="GGDEF"/>
    <property type="match status" value="1"/>
</dbReference>
<dbReference type="GO" id="GO:0007165">
    <property type="term" value="P:signal transduction"/>
    <property type="evidence" value="ECO:0007669"/>
    <property type="project" value="InterPro"/>
</dbReference>
<feature type="domain" description="EAL" evidence="2">
    <location>
        <begin position="510"/>
        <end position="763"/>
    </location>
</feature>
<dbReference type="SUPFAM" id="SSF141868">
    <property type="entry name" value="EAL domain-like"/>
    <property type="match status" value="1"/>
</dbReference>
<dbReference type="Pfam" id="PF14827">
    <property type="entry name" value="dCache_3"/>
    <property type="match status" value="1"/>
</dbReference>
<feature type="transmembrane region" description="Helical" evidence="1">
    <location>
        <begin position="271"/>
        <end position="290"/>
    </location>
</feature>
<evidence type="ECO:0000259" key="2">
    <source>
        <dbReference type="PROSITE" id="PS50883"/>
    </source>
</evidence>
<dbReference type="SMART" id="SM00052">
    <property type="entry name" value="EAL"/>
    <property type="match status" value="1"/>
</dbReference>
<dbReference type="InterPro" id="IPR003660">
    <property type="entry name" value="HAMP_dom"/>
</dbReference>
<evidence type="ECO:0000259" key="4">
    <source>
        <dbReference type="PROSITE" id="PS50887"/>
    </source>
</evidence>
<dbReference type="SMART" id="SM00267">
    <property type="entry name" value="GGDEF"/>
    <property type="match status" value="1"/>
</dbReference>
<feature type="domain" description="GGDEF" evidence="4">
    <location>
        <begin position="373"/>
        <end position="501"/>
    </location>
</feature>
<dbReference type="PANTHER" id="PTHR33121">
    <property type="entry name" value="CYCLIC DI-GMP PHOSPHODIESTERASE PDEF"/>
    <property type="match status" value="1"/>
</dbReference>
<dbReference type="InterPro" id="IPR029787">
    <property type="entry name" value="Nucleotide_cyclase"/>
</dbReference>
<dbReference type="Proteomes" id="UP000256542">
    <property type="component" value="Unassembled WGS sequence"/>
</dbReference>
<keyword evidence="6" id="KW-1185">Reference proteome</keyword>
<name>A0A3E0DJZ1_9GAMM</name>
<dbReference type="InterPro" id="IPR001633">
    <property type="entry name" value="EAL_dom"/>
</dbReference>
<dbReference type="GO" id="GO:0071111">
    <property type="term" value="F:cyclic-guanylate-specific phosphodiesterase activity"/>
    <property type="evidence" value="ECO:0007669"/>
    <property type="project" value="InterPro"/>
</dbReference>
<evidence type="ECO:0000313" key="6">
    <source>
        <dbReference type="Proteomes" id="UP000256542"/>
    </source>
</evidence>
<dbReference type="InterPro" id="IPR035919">
    <property type="entry name" value="EAL_sf"/>
</dbReference>
<dbReference type="RefSeq" id="WP_115898345.1">
    <property type="nucleotide sequence ID" value="NZ_QUNG01000009.1"/>
</dbReference>
<organism evidence="5 6">
    <name type="scientific">Marinomonas pollencensis</name>
    <dbReference type="NCBI Taxonomy" id="491954"/>
    <lineage>
        <taxon>Bacteria</taxon>
        <taxon>Pseudomonadati</taxon>
        <taxon>Pseudomonadota</taxon>
        <taxon>Gammaproteobacteria</taxon>
        <taxon>Oceanospirillales</taxon>
        <taxon>Oceanospirillaceae</taxon>
        <taxon>Marinomonas</taxon>
    </lineage>
</organism>
<accession>A0A3E0DJZ1</accession>
<dbReference type="NCBIfam" id="TIGR00254">
    <property type="entry name" value="GGDEF"/>
    <property type="match status" value="1"/>
</dbReference>
<dbReference type="PROSITE" id="PS50887">
    <property type="entry name" value="GGDEF"/>
    <property type="match status" value="1"/>
</dbReference>
<keyword evidence="1" id="KW-1133">Transmembrane helix</keyword>
<dbReference type="CDD" id="cd01949">
    <property type="entry name" value="GGDEF"/>
    <property type="match status" value="1"/>
</dbReference>